<dbReference type="PANTHER" id="PTHR43798:SF33">
    <property type="entry name" value="HYDROLASE, PUTATIVE (AFU_ORTHOLOGUE AFUA_2G14860)-RELATED"/>
    <property type="match status" value="1"/>
</dbReference>
<accession>A0A923MZK6</accession>
<dbReference type="AlphaFoldDB" id="A0A923MZK6"/>
<dbReference type="Pfam" id="PF00561">
    <property type="entry name" value="Abhydrolase_1"/>
    <property type="match status" value="2"/>
</dbReference>
<dbReference type="GO" id="GO:0016020">
    <property type="term" value="C:membrane"/>
    <property type="evidence" value="ECO:0007669"/>
    <property type="project" value="TreeGrafter"/>
</dbReference>
<feature type="domain" description="AB hydrolase-1" evidence="1">
    <location>
        <begin position="163"/>
        <end position="217"/>
    </location>
</feature>
<dbReference type="PRINTS" id="PR00111">
    <property type="entry name" value="ABHYDROLASE"/>
</dbReference>
<keyword evidence="2" id="KW-0378">Hydrolase</keyword>
<reference evidence="2 3" key="1">
    <citation type="submission" date="2020-08" db="EMBL/GenBank/DDBJ databases">
        <title>Description of novel Flavobacterium F-392 isolate.</title>
        <authorList>
            <person name="Saticioglu I.B."/>
            <person name="Duman M."/>
            <person name="Altun S."/>
        </authorList>
    </citation>
    <scope>NUCLEOTIDE SEQUENCE [LARGE SCALE GENOMIC DNA]</scope>
    <source>
        <strain evidence="2 3">F-392</strain>
    </source>
</reference>
<dbReference type="EMBL" id="JACRUL010000018">
    <property type="protein sequence ID" value="MBC5844591.1"/>
    <property type="molecule type" value="Genomic_DNA"/>
</dbReference>
<dbReference type="Gene3D" id="3.40.50.1820">
    <property type="entry name" value="alpha/beta hydrolase"/>
    <property type="match status" value="1"/>
</dbReference>
<dbReference type="RefSeq" id="WP_187018256.1">
    <property type="nucleotide sequence ID" value="NZ_JACRUK010000018.1"/>
</dbReference>
<evidence type="ECO:0000259" key="1">
    <source>
        <dbReference type="Pfam" id="PF00561"/>
    </source>
</evidence>
<dbReference type="InterPro" id="IPR029058">
    <property type="entry name" value="AB_hydrolase_fold"/>
</dbReference>
<dbReference type="Proteomes" id="UP000641454">
    <property type="component" value="Unassembled WGS sequence"/>
</dbReference>
<feature type="domain" description="AB hydrolase-1" evidence="1">
    <location>
        <begin position="11"/>
        <end position="110"/>
    </location>
</feature>
<dbReference type="PANTHER" id="PTHR43798">
    <property type="entry name" value="MONOACYLGLYCEROL LIPASE"/>
    <property type="match status" value="1"/>
</dbReference>
<keyword evidence="3" id="KW-1185">Reference proteome</keyword>
<proteinExistence type="predicted"/>
<sequence>MGDDKSSFLQSAKLLSKKYNLILPDLNGHGENVKDKKRDYSIKGQTLFLQQFLKAINVQQFYLGGNSIGGHTALAYTLHYPKQVKALILINAPGVTLDDHVVYGGFGKPMKNKGDLDKVLARVFYKIPDLPAPIANYMITTVNGSLDFVDNALVPAILNGADFDLKDKIQKITAPTLILWGKHDSVVKSNVSDYFHQKIANSSLIFIQDASHSPQLEVPNEVATAVLAFLEKK</sequence>
<comment type="caution">
    <text evidence="2">The sequence shown here is derived from an EMBL/GenBank/DDBJ whole genome shotgun (WGS) entry which is preliminary data.</text>
</comment>
<protein>
    <submittedName>
        <fullName evidence="2">Alpha/beta hydrolase</fullName>
    </submittedName>
</protein>
<dbReference type="GO" id="GO:0016787">
    <property type="term" value="F:hydrolase activity"/>
    <property type="evidence" value="ECO:0007669"/>
    <property type="project" value="UniProtKB-KW"/>
</dbReference>
<evidence type="ECO:0000313" key="2">
    <source>
        <dbReference type="EMBL" id="MBC5844591.1"/>
    </source>
</evidence>
<evidence type="ECO:0000313" key="3">
    <source>
        <dbReference type="Proteomes" id="UP000641454"/>
    </source>
</evidence>
<dbReference type="SUPFAM" id="SSF53474">
    <property type="entry name" value="alpha/beta-Hydrolases"/>
    <property type="match status" value="1"/>
</dbReference>
<gene>
    <name evidence="2" type="ORF">H8R25_09095</name>
</gene>
<name>A0A923MZK6_9FLAO</name>
<dbReference type="InterPro" id="IPR000073">
    <property type="entry name" value="AB_hydrolase_1"/>
</dbReference>
<dbReference type="InterPro" id="IPR050266">
    <property type="entry name" value="AB_hydrolase_sf"/>
</dbReference>
<organism evidence="2 3">
    <name type="scientific">Flavobacterium muglaense</name>
    <dbReference type="NCBI Taxonomy" id="2764716"/>
    <lineage>
        <taxon>Bacteria</taxon>
        <taxon>Pseudomonadati</taxon>
        <taxon>Bacteroidota</taxon>
        <taxon>Flavobacteriia</taxon>
        <taxon>Flavobacteriales</taxon>
        <taxon>Flavobacteriaceae</taxon>
        <taxon>Flavobacterium</taxon>
    </lineage>
</organism>